<accession>A0A2G7G926</accession>
<feature type="compositionally biased region" description="Pro residues" evidence="1">
    <location>
        <begin position="270"/>
        <end position="281"/>
    </location>
</feature>
<proteinExistence type="predicted"/>
<feature type="compositionally biased region" description="Basic and acidic residues" evidence="1">
    <location>
        <begin position="25"/>
        <end position="35"/>
    </location>
</feature>
<feature type="compositionally biased region" description="Acidic residues" evidence="1">
    <location>
        <begin position="36"/>
        <end position="45"/>
    </location>
</feature>
<comment type="caution">
    <text evidence="2">The sequence shown here is derived from an EMBL/GenBank/DDBJ whole genome shotgun (WGS) entry which is preliminary data.</text>
</comment>
<dbReference type="EMBL" id="NEXV01000098">
    <property type="protein sequence ID" value="PIG88571.1"/>
    <property type="molecule type" value="Genomic_DNA"/>
</dbReference>
<evidence type="ECO:0000313" key="3">
    <source>
        <dbReference type="Proteomes" id="UP000231358"/>
    </source>
</evidence>
<reference evidence="2 3" key="1">
    <citation type="submission" date="2017-05" db="EMBL/GenBank/DDBJ databases">
        <title>Genome sequence for an aflatoxigenic pathogen of Argentinian peanut, Aspergillus arachidicola.</title>
        <authorList>
            <person name="Moore G."/>
            <person name="Beltz S.B."/>
            <person name="Mack B.M."/>
        </authorList>
    </citation>
    <scope>NUCLEOTIDE SEQUENCE [LARGE SCALE GENOMIC DNA]</scope>
    <source>
        <strain evidence="2 3">CBS 117610</strain>
    </source>
</reference>
<feature type="region of interest" description="Disordered" evidence="1">
    <location>
        <begin position="1"/>
        <end position="196"/>
    </location>
</feature>
<organism evidence="2 3">
    <name type="scientific">Aspergillus arachidicola</name>
    <dbReference type="NCBI Taxonomy" id="656916"/>
    <lineage>
        <taxon>Eukaryota</taxon>
        <taxon>Fungi</taxon>
        <taxon>Dikarya</taxon>
        <taxon>Ascomycota</taxon>
        <taxon>Pezizomycotina</taxon>
        <taxon>Eurotiomycetes</taxon>
        <taxon>Eurotiomycetidae</taxon>
        <taxon>Eurotiales</taxon>
        <taxon>Aspergillaceae</taxon>
        <taxon>Aspergillus</taxon>
        <taxon>Aspergillus subgen. Circumdati</taxon>
    </lineage>
</organism>
<gene>
    <name evidence="2" type="ORF">AARAC_000952</name>
</gene>
<dbReference type="Proteomes" id="UP000231358">
    <property type="component" value="Unassembled WGS sequence"/>
</dbReference>
<sequence length="343" mass="39405">RLWKRVERDEHEEEICEEPVEQQATDEKVEVKIEVEVVDEKEDEGTSAQWIEDITENQEKQVAQPDESQKIAEPEEVKQEEPQREEQKPQSTTFQEEKQESAWADEEKPEEPIEEDKKAPQMPSPKLTSLSLRRKPRSPSQSKSSQNPPGYLNPAGAIHCLARKRSSTHERALSSQRNLNPAPKANTNSPFPRRPVLSHPHHSRIVPSVCWHLRAVLPYLLTLRRASSAPWGEARRIQRHLMATILKALPMVTTTRLHPPMEIRPHTRPHPPIQTHPPMQTPPMRIRLHTQILPRTGILLLMEIRLTVVTLRVLTTAAIIMLPQAEVKDGQNHRNLKTADICR</sequence>
<feature type="compositionally biased region" description="Acidic residues" evidence="1">
    <location>
        <begin position="103"/>
        <end position="114"/>
    </location>
</feature>
<feature type="compositionally biased region" description="Basic and acidic residues" evidence="1">
    <location>
        <begin position="67"/>
        <end position="88"/>
    </location>
</feature>
<protein>
    <submittedName>
        <fullName evidence="2">Uncharacterized protein</fullName>
    </submittedName>
</protein>
<dbReference type="AlphaFoldDB" id="A0A2G7G926"/>
<evidence type="ECO:0000313" key="2">
    <source>
        <dbReference type="EMBL" id="PIG88571.1"/>
    </source>
</evidence>
<feature type="region of interest" description="Disordered" evidence="1">
    <location>
        <begin position="263"/>
        <end position="282"/>
    </location>
</feature>
<feature type="compositionally biased region" description="Polar residues" evidence="1">
    <location>
        <begin position="173"/>
        <end position="190"/>
    </location>
</feature>
<feature type="non-terminal residue" evidence="2">
    <location>
        <position position="1"/>
    </location>
</feature>
<feature type="compositionally biased region" description="Acidic residues" evidence="1">
    <location>
        <begin position="10"/>
        <end position="20"/>
    </location>
</feature>
<evidence type="ECO:0000256" key="1">
    <source>
        <dbReference type="SAM" id="MobiDB-lite"/>
    </source>
</evidence>
<keyword evidence="3" id="KW-1185">Reference proteome</keyword>
<name>A0A2G7G926_9EURO</name>